<dbReference type="PANTHER" id="PTHR37984:SF13">
    <property type="entry name" value="RIBONUCLEASE H"/>
    <property type="match status" value="1"/>
</dbReference>
<evidence type="ECO:0000256" key="1">
    <source>
        <dbReference type="PROSITE-ProRule" id="PRU00047"/>
    </source>
</evidence>
<reference evidence="3 4" key="1">
    <citation type="journal article" date="2021" name="Elife">
        <title>Chloroplast acquisition without the gene transfer in kleptoplastic sea slugs, Plakobranchus ocellatus.</title>
        <authorList>
            <person name="Maeda T."/>
            <person name="Takahashi S."/>
            <person name="Yoshida T."/>
            <person name="Shimamura S."/>
            <person name="Takaki Y."/>
            <person name="Nagai Y."/>
            <person name="Toyoda A."/>
            <person name="Suzuki Y."/>
            <person name="Arimoto A."/>
            <person name="Ishii H."/>
            <person name="Satoh N."/>
            <person name="Nishiyama T."/>
            <person name="Hasebe M."/>
            <person name="Maruyama T."/>
            <person name="Minagawa J."/>
            <person name="Obokata J."/>
            <person name="Shigenobu S."/>
        </authorList>
    </citation>
    <scope>NUCLEOTIDE SEQUENCE [LARGE SCALE GENOMIC DNA]</scope>
</reference>
<dbReference type="InterPro" id="IPR043128">
    <property type="entry name" value="Rev_trsase/Diguanyl_cyclase"/>
</dbReference>
<dbReference type="CDD" id="cd09274">
    <property type="entry name" value="RNase_HI_RT_Ty3"/>
    <property type="match status" value="1"/>
</dbReference>
<proteinExistence type="predicted"/>
<dbReference type="Proteomes" id="UP000735302">
    <property type="component" value="Unassembled WGS sequence"/>
</dbReference>
<dbReference type="Gene3D" id="4.10.60.10">
    <property type="entry name" value="Zinc finger, CCHC-type"/>
    <property type="match status" value="1"/>
</dbReference>
<name>A0AAV4CSU1_9GAST</name>
<dbReference type="FunFam" id="3.30.70.270:FF:000020">
    <property type="entry name" value="Transposon Tf2-6 polyprotein-like Protein"/>
    <property type="match status" value="1"/>
</dbReference>
<accession>A0AAV4CSU1</accession>
<feature type="domain" description="CCHC-type" evidence="2">
    <location>
        <begin position="201"/>
        <end position="217"/>
    </location>
</feature>
<dbReference type="Gene3D" id="2.40.70.10">
    <property type="entry name" value="Acid Proteases"/>
    <property type="match status" value="1"/>
</dbReference>
<dbReference type="Pfam" id="PF00078">
    <property type="entry name" value="RVT_1"/>
    <property type="match status" value="1"/>
</dbReference>
<keyword evidence="1" id="KW-0863">Zinc-finger</keyword>
<organism evidence="3 4">
    <name type="scientific">Plakobranchus ocellatus</name>
    <dbReference type="NCBI Taxonomy" id="259542"/>
    <lineage>
        <taxon>Eukaryota</taxon>
        <taxon>Metazoa</taxon>
        <taxon>Spiralia</taxon>
        <taxon>Lophotrochozoa</taxon>
        <taxon>Mollusca</taxon>
        <taxon>Gastropoda</taxon>
        <taxon>Heterobranchia</taxon>
        <taxon>Euthyneura</taxon>
        <taxon>Panpulmonata</taxon>
        <taxon>Sacoglossa</taxon>
        <taxon>Placobranchoidea</taxon>
        <taxon>Plakobranchidae</taxon>
        <taxon>Plakobranchus</taxon>
    </lineage>
</organism>
<dbReference type="Gene3D" id="3.30.70.270">
    <property type="match status" value="2"/>
</dbReference>
<dbReference type="InterPro" id="IPR050951">
    <property type="entry name" value="Retrovirus_Pol_polyprotein"/>
</dbReference>
<dbReference type="Gene3D" id="3.10.10.10">
    <property type="entry name" value="HIV Type 1 Reverse Transcriptase, subunit A, domain 1"/>
    <property type="match status" value="1"/>
</dbReference>
<dbReference type="PROSITE" id="PS50158">
    <property type="entry name" value="ZF_CCHC"/>
    <property type="match status" value="1"/>
</dbReference>
<protein>
    <submittedName>
        <fullName evidence="3">Polyprotein</fullName>
    </submittedName>
</protein>
<dbReference type="InterPro" id="IPR043502">
    <property type="entry name" value="DNA/RNA_pol_sf"/>
</dbReference>
<gene>
    <name evidence="3" type="ORF">PoB_006148500</name>
</gene>
<dbReference type="InterPro" id="IPR001878">
    <property type="entry name" value="Znf_CCHC"/>
</dbReference>
<dbReference type="PANTHER" id="PTHR37984">
    <property type="entry name" value="PROTEIN CBG26694"/>
    <property type="match status" value="1"/>
</dbReference>
<dbReference type="InterPro" id="IPR000477">
    <property type="entry name" value="RT_dom"/>
</dbReference>
<keyword evidence="1" id="KW-0479">Metal-binding</keyword>
<dbReference type="InterPro" id="IPR021109">
    <property type="entry name" value="Peptidase_aspartic_dom_sf"/>
</dbReference>
<dbReference type="SUPFAM" id="SSF56672">
    <property type="entry name" value="DNA/RNA polymerases"/>
    <property type="match status" value="1"/>
</dbReference>
<dbReference type="EMBL" id="BLXT01006951">
    <property type="protein sequence ID" value="GFO34980.1"/>
    <property type="molecule type" value="Genomic_DNA"/>
</dbReference>
<dbReference type="GO" id="GO:0003676">
    <property type="term" value="F:nucleic acid binding"/>
    <property type="evidence" value="ECO:0007669"/>
    <property type="project" value="InterPro"/>
</dbReference>
<sequence length="873" mass="98458">MMDTERLEHFFVANDITSEEKKRAILLSSVGATTYKLVSNLVSPRKPGDVPYREIIEVVKAHHNPRPSTIVQRFKFNSRVRQPGESIRSYVAELKRLTEFCDYENNLEEMLRDRLVCGINDKKIQQRLLAESKLTFAKAMEIAQAMETAAGNVVDLTRQDQVCVVKDHSKTPARVNHFTPRKCYRCGGPHAHTSCKFKDSKCFKCQKIGHLAKVCRSSDPHKSRPKENVRSKHKAHVLVEEPKDNGEESFLFSIFSNSKPVYRDLKINGVNIKFQVDTGASIFVINKDDFLDMIKVPLTHSSKNLKTYTGEKVDISGEAMVEVCDGARTLTLPIVVVKKGGPPLLGRNWLGPLNIALDLNTVDQWQPQLEQLLANFGNVFSSSAGCLRDVKDKLYTAPGATPKFCRARQPPYALREAIEEELNRLQRDGIIEAVEHSEWATPIVPVRKMDGTVRICGDYKTTLNKVCKGDNHPIPRIEDLAHALSGGDKFTKLDLSHAYTQLELDESSREMTTINTHKGLFKYHRLCFGISAAPGIFQRTMEGVFQHVSGCVNYLDDVYVTGRDDQEHMENLKKVLSICQNKGISLRRDKCDFMQENVTFLCYRLDKHGIHPLADKIQAIRDAPTPRNHQELRSFLGLINYYGKFIPNVTELLAPLYALLRQGQRWCWGKNQESAFSRAKNVLSSDKVLMHFNPKSEIVLVCDASPIGVGAILSQVDDNGDEKPVIYASRALSDAEQKYSQIDREGLALIFAVKKFHKYIYGRDFKLVTDHKPLLGLFGENKAIPVHASARVQRWAIILSAHSYSLLLRPGRNNNADALSRLPLPYSPDVLDAAYGIDCVPESVHVLFTMLDKSLLSSRDIALETHIVIRIKL</sequence>
<dbReference type="InterPro" id="IPR041577">
    <property type="entry name" value="RT_RNaseH_2"/>
</dbReference>
<evidence type="ECO:0000313" key="3">
    <source>
        <dbReference type="EMBL" id="GFO34980.1"/>
    </source>
</evidence>
<dbReference type="CDD" id="cd01647">
    <property type="entry name" value="RT_LTR"/>
    <property type="match status" value="1"/>
</dbReference>
<dbReference type="AlphaFoldDB" id="A0AAV4CSU1"/>
<dbReference type="SMART" id="SM00343">
    <property type="entry name" value="ZnF_C2HC"/>
    <property type="match status" value="1"/>
</dbReference>
<dbReference type="Pfam" id="PF17919">
    <property type="entry name" value="RT_RNaseH_2"/>
    <property type="match status" value="1"/>
</dbReference>
<keyword evidence="4" id="KW-1185">Reference proteome</keyword>
<dbReference type="FunFam" id="3.10.20.370:FF:000001">
    <property type="entry name" value="Retrovirus-related Pol polyprotein from transposon 17.6-like protein"/>
    <property type="match status" value="1"/>
</dbReference>
<dbReference type="Gene3D" id="3.10.20.370">
    <property type="match status" value="1"/>
</dbReference>
<dbReference type="SUPFAM" id="SSF50630">
    <property type="entry name" value="Acid proteases"/>
    <property type="match status" value="1"/>
</dbReference>
<keyword evidence="1" id="KW-0862">Zinc</keyword>
<evidence type="ECO:0000313" key="4">
    <source>
        <dbReference type="Proteomes" id="UP000735302"/>
    </source>
</evidence>
<comment type="caution">
    <text evidence="3">The sequence shown here is derived from an EMBL/GenBank/DDBJ whole genome shotgun (WGS) entry which is preliminary data.</text>
</comment>
<dbReference type="GO" id="GO:0008270">
    <property type="term" value="F:zinc ion binding"/>
    <property type="evidence" value="ECO:0007669"/>
    <property type="project" value="UniProtKB-KW"/>
</dbReference>
<evidence type="ECO:0000259" key="2">
    <source>
        <dbReference type="PROSITE" id="PS50158"/>
    </source>
</evidence>